<reference evidence="1" key="1">
    <citation type="submission" date="2019-04" db="EMBL/GenBank/DDBJ databases">
        <title>Microbes associate with the intestines of laboratory mice.</title>
        <authorList>
            <person name="Navarre W."/>
            <person name="Wong E."/>
            <person name="Huang K."/>
            <person name="Tropini C."/>
            <person name="Ng K."/>
            <person name="Yu B."/>
        </authorList>
    </citation>
    <scope>NUCLEOTIDE SEQUENCE</scope>
    <source>
        <strain evidence="1">NM01_1-7b</strain>
    </source>
</reference>
<accession>A0AC61RST2</accession>
<gene>
    <name evidence="1" type="ORF">E5329_17455</name>
</gene>
<name>A0AC61RST2_9FIRM</name>
<dbReference type="EMBL" id="SRYA01000038">
    <property type="protein sequence ID" value="TGY93711.1"/>
    <property type="molecule type" value="Genomic_DNA"/>
</dbReference>
<proteinExistence type="predicted"/>
<protein>
    <submittedName>
        <fullName evidence="1">Nucleoid-associated protein</fullName>
    </submittedName>
</protein>
<keyword evidence="2" id="KW-1185">Reference proteome</keyword>
<evidence type="ECO:0000313" key="2">
    <source>
        <dbReference type="Proteomes" id="UP000304953"/>
    </source>
</evidence>
<organism evidence="1 2">
    <name type="scientific">Petralouisia muris</name>
    <dbReference type="NCBI Taxonomy" id="3032872"/>
    <lineage>
        <taxon>Bacteria</taxon>
        <taxon>Bacillati</taxon>
        <taxon>Bacillota</taxon>
        <taxon>Clostridia</taxon>
        <taxon>Lachnospirales</taxon>
        <taxon>Lachnospiraceae</taxon>
        <taxon>Petralouisia</taxon>
    </lineage>
</organism>
<comment type="caution">
    <text evidence="1">The sequence shown here is derived from an EMBL/GenBank/DDBJ whole genome shotgun (WGS) entry which is preliminary data.</text>
</comment>
<evidence type="ECO:0000313" key="1">
    <source>
        <dbReference type="EMBL" id="TGY93711.1"/>
    </source>
</evidence>
<dbReference type="Proteomes" id="UP000304953">
    <property type="component" value="Unassembled WGS sequence"/>
</dbReference>
<sequence>MEKGEIRLRKVIVHILDSTVGTPVLSDALLDYGSDFGDFLREHIYRIETTDEKKTCEFHKEESEVYQQIAAFAEAGLEEGKFIETSQKMAARLYEIMNQNIEIPQADFVVVLFEADAGKYLALLKMDYRTSYTHQTQSDAFGNANEIIKFRAILPTETQKLSEAALISLSDFTVFLTEKKYEVNGTKTNYFSKLFLNCSGALSPKSQLSIVTRAIDTVQKKYFNDGEQFEAQMETKQIIHDQLAETGAVDVPFVLDQVFKEKEEYKEEVQEKLEKYKMGADLRIEPQAESTTRKFGKQHLTTDTGVEIKIPMEQYQDGERIEFITNPDGSISILIKNVGHITSK</sequence>